<dbReference type="GO" id="GO:0050797">
    <property type="term" value="F:thymidylate synthase (FAD) activity"/>
    <property type="evidence" value="ECO:0007669"/>
    <property type="project" value="UniProtKB-EC"/>
</dbReference>
<name>A0ABZ2YEK8_9BACT</name>
<dbReference type="NCBIfam" id="TIGR02170">
    <property type="entry name" value="thyX"/>
    <property type="match status" value="1"/>
</dbReference>
<dbReference type="GO" id="GO:0032259">
    <property type="term" value="P:methylation"/>
    <property type="evidence" value="ECO:0007669"/>
    <property type="project" value="UniProtKB-KW"/>
</dbReference>
<dbReference type="InterPro" id="IPR036098">
    <property type="entry name" value="Thymidylate_synthase_ThyX_sf"/>
</dbReference>
<dbReference type="RefSeq" id="WP_369019163.1">
    <property type="nucleotide sequence ID" value="NZ_CP121689.1"/>
</dbReference>
<organism evidence="2 3">
    <name type="scientific">Thermatribacter velox</name>
    <dbReference type="NCBI Taxonomy" id="3039681"/>
    <lineage>
        <taxon>Bacteria</taxon>
        <taxon>Pseudomonadati</taxon>
        <taxon>Atribacterota</taxon>
        <taxon>Atribacteria</taxon>
        <taxon>Atribacterales</taxon>
        <taxon>Thermatribacteraceae</taxon>
        <taxon>Thermatribacter</taxon>
    </lineage>
</organism>
<keyword evidence="1 2" id="KW-0808">Transferase</keyword>
<keyword evidence="1" id="KW-0545">Nucleotide biosynthesis</keyword>
<reference evidence="2 3" key="1">
    <citation type="submission" date="2023-03" db="EMBL/GenBank/DDBJ databases">
        <title>Novel Species.</title>
        <authorList>
            <person name="Ma S."/>
        </authorList>
    </citation>
    <scope>NUCLEOTIDE SEQUENCE [LARGE SCALE GENOMIC DNA]</scope>
    <source>
        <strain evidence="2 3">B11</strain>
    </source>
</reference>
<dbReference type="SUPFAM" id="SSF69796">
    <property type="entry name" value="Thymidylate synthase-complementing protein Thy1"/>
    <property type="match status" value="1"/>
</dbReference>
<protein>
    <recommendedName>
        <fullName evidence="1">Flavin-dependent thymidylate synthase</fullName>
        <shortName evidence="1">FDTS</shortName>
        <ecNumber evidence="1">2.1.1.148</ecNumber>
    </recommendedName>
    <alternativeName>
        <fullName evidence="1">FAD-dependent thymidylate synthase</fullName>
    </alternativeName>
    <alternativeName>
        <fullName evidence="1">Thymidylate synthase ThyX</fullName>
        <shortName evidence="1">TS</shortName>
        <shortName evidence="1">TSase</shortName>
    </alternativeName>
</protein>
<feature type="binding site" description="in other chain" evidence="1">
    <location>
        <position position="137"/>
    </location>
    <ligand>
        <name>dUMP</name>
        <dbReference type="ChEBI" id="CHEBI:246422"/>
        <note>ligand shared between dimeric partners</note>
    </ligand>
</feature>
<dbReference type="Gene3D" id="3.30.1360.170">
    <property type="match status" value="1"/>
</dbReference>
<dbReference type="PROSITE" id="PS51331">
    <property type="entry name" value="THYX"/>
    <property type="match status" value="1"/>
</dbReference>
<dbReference type="PANTHER" id="PTHR34934">
    <property type="entry name" value="FLAVIN-DEPENDENT THYMIDYLATE SYNTHASE"/>
    <property type="match status" value="1"/>
</dbReference>
<feature type="active site" description="Involved in ionization of N3 of dUMP, leading to its activation" evidence="1">
    <location>
        <position position="164"/>
    </location>
</feature>
<dbReference type="PANTHER" id="PTHR34934:SF1">
    <property type="entry name" value="FLAVIN-DEPENDENT THYMIDYLATE SYNTHASE"/>
    <property type="match status" value="1"/>
</dbReference>
<comment type="cofactor">
    <cofactor evidence="1">
        <name>FAD</name>
        <dbReference type="ChEBI" id="CHEBI:57692"/>
    </cofactor>
    <text evidence="1">Binds 4 FAD per tetramer. Each FAD binding site is formed by three monomers.</text>
</comment>
<keyword evidence="3" id="KW-1185">Reference proteome</keyword>
<comment type="pathway">
    <text evidence="1">Pyrimidine metabolism; dTTP biosynthesis.</text>
</comment>
<feature type="binding site" evidence="1">
    <location>
        <position position="164"/>
    </location>
    <ligand>
        <name>dUMP</name>
        <dbReference type="ChEBI" id="CHEBI:246422"/>
        <note>ligand shared between dimeric partners</note>
    </ligand>
</feature>
<feature type="binding site" evidence="1">
    <location>
        <begin position="72"/>
        <end position="75"/>
    </location>
    <ligand>
        <name>dUMP</name>
        <dbReference type="ChEBI" id="CHEBI:246422"/>
        <note>ligand shared between dimeric partners</note>
    </ligand>
</feature>
<dbReference type="HAMAP" id="MF_01408">
    <property type="entry name" value="ThyX"/>
    <property type="match status" value="1"/>
</dbReference>
<keyword evidence="1" id="KW-0285">Flavoprotein</keyword>
<dbReference type="Proteomes" id="UP001461341">
    <property type="component" value="Chromosome"/>
</dbReference>
<dbReference type="CDD" id="cd20175">
    <property type="entry name" value="ThyX"/>
    <property type="match status" value="1"/>
</dbReference>
<comment type="similarity">
    <text evidence="1">Belongs to the thymidylate synthase ThyX family.</text>
</comment>
<dbReference type="EC" id="2.1.1.148" evidence="1"/>
<keyword evidence="1 2" id="KW-0489">Methyltransferase</keyword>
<feature type="binding site" evidence="1">
    <location>
        <position position="51"/>
    </location>
    <ligand>
        <name>FAD</name>
        <dbReference type="ChEBI" id="CHEBI:57692"/>
        <note>ligand shared between neighboring subunits</note>
    </ligand>
</feature>
<comment type="subunit">
    <text evidence="1">Homotetramer.</text>
</comment>
<keyword evidence="1" id="KW-0521">NADP</keyword>
<evidence type="ECO:0000313" key="3">
    <source>
        <dbReference type="Proteomes" id="UP001461341"/>
    </source>
</evidence>
<keyword evidence="1" id="KW-0274">FAD</keyword>
<sequence length="218" mass="24771">MEVSLIAHTPDPERVVARSARVCYSFSPPQEIAIEEARRLIRELVSRGHYSVLEHASFTFLIKGLSRVASHQLVRHRIASYSQQSQRYTDLTRTSFVVPPSIAENREAAEIFQEVVKVALDAYNKMVERGLPREDARFVLPQAVKTNLVFTANARELLHFFSLRLCNRAQWEIRELAFLMLNIVKEIAPSIFEEAGPPCVKGVCPEGEKGCGHPWKKN</sequence>
<accession>A0ABZ2YEK8</accession>
<evidence type="ECO:0000256" key="1">
    <source>
        <dbReference type="HAMAP-Rule" id="MF_01408"/>
    </source>
</evidence>
<feature type="binding site" description="in other chain" evidence="1">
    <location>
        <begin position="83"/>
        <end position="87"/>
    </location>
    <ligand>
        <name>dUMP</name>
        <dbReference type="ChEBI" id="CHEBI:246422"/>
        <note>ligand shared between dimeric partners</note>
    </ligand>
</feature>
<feature type="binding site" evidence="1">
    <location>
        <position position="159"/>
    </location>
    <ligand>
        <name>FAD</name>
        <dbReference type="ChEBI" id="CHEBI:57692"/>
        <note>ligand shared between neighboring subunits</note>
    </ligand>
</feature>
<feature type="binding site" evidence="1">
    <location>
        <begin position="75"/>
        <end position="77"/>
    </location>
    <ligand>
        <name>FAD</name>
        <dbReference type="ChEBI" id="CHEBI:57692"/>
        <note>ligand shared between neighboring subunits</note>
    </ligand>
</feature>
<feature type="binding site" evidence="1">
    <location>
        <begin position="153"/>
        <end position="155"/>
    </location>
    <ligand>
        <name>FAD</name>
        <dbReference type="ChEBI" id="CHEBI:57692"/>
        <note>ligand shared between neighboring subunits</note>
    </ligand>
</feature>
<proteinExistence type="inferred from homology"/>
<dbReference type="Pfam" id="PF02511">
    <property type="entry name" value="Thy1"/>
    <property type="match status" value="1"/>
</dbReference>
<dbReference type="EMBL" id="CP121689">
    <property type="protein sequence ID" value="WZL76997.1"/>
    <property type="molecule type" value="Genomic_DNA"/>
</dbReference>
<feature type="binding site" evidence="1">
    <location>
        <position position="83"/>
    </location>
    <ligand>
        <name>FAD</name>
        <dbReference type="ChEBI" id="CHEBI:57692"/>
        <note>ligand shared between neighboring subunits</note>
    </ligand>
</feature>
<evidence type="ECO:0000313" key="2">
    <source>
        <dbReference type="EMBL" id="WZL76997.1"/>
    </source>
</evidence>
<gene>
    <name evidence="1 2" type="primary">thyX</name>
    <name evidence="2" type="ORF">QBE54_04535</name>
</gene>
<comment type="catalytic activity">
    <reaction evidence="1">
        <text>dUMP + (6R)-5,10-methylene-5,6,7,8-tetrahydrofolate + NADPH + H(+) = dTMP + (6S)-5,6,7,8-tetrahydrofolate + NADP(+)</text>
        <dbReference type="Rhea" id="RHEA:29043"/>
        <dbReference type="ChEBI" id="CHEBI:15378"/>
        <dbReference type="ChEBI" id="CHEBI:15636"/>
        <dbReference type="ChEBI" id="CHEBI:57453"/>
        <dbReference type="ChEBI" id="CHEBI:57783"/>
        <dbReference type="ChEBI" id="CHEBI:58349"/>
        <dbReference type="ChEBI" id="CHEBI:63528"/>
        <dbReference type="ChEBI" id="CHEBI:246422"/>
        <dbReference type="EC" id="2.1.1.148"/>
    </reaction>
</comment>
<comment type="function">
    <text evidence="1">Catalyzes the reductive methylation of 2'-deoxyuridine-5'-monophosphate (dUMP) to 2'-deoxythymidine-5'-monophosphate (dTMP) while utilizing 5,10-methylenetetrahydrofolate (mTHF) as the methyl donor, and NADPH and FADH(2) as the reductant.</text>
</comment>
<dbReference type="InterPro" id="IPR003669">
    <property type="entry name" value="Thymidylate_synthase_ThyX"/>
</dbReference>